<evidence type="ECO:0000313" key="9">
    <source>
        <dbReference type="EMBL" id="OMO69152.1"/>
    </source>
</evidence>
<dbReference type="GO" id="GO:0005524">
    <property type="term" value="F:ATP binding"/>
    <property type="evidence" value="ECO:0007669"/>
    <property type="project" value="UniProtKB-KW"/>
</dbReference>
<dbReference type="SUPFAM" id="SSF52058">
    <property type="entry name" value="L domain-like"/>
    <property type="match status" value="1"/>
</dbReference>
<dbReference type="InterPro" id="IPR003591">
    <property type="entry name" value="Leu-rich_rpt_typical-subtyp"/>
</dbReference>
<organism evidence="9 10">
    <name type="scientific">Corchorus olitorius</name>
    <dbReference type="NCBI Taxonomy" id="93759"/>
    <lineage>
        <taxon>Eukaryota</taxon>
        <taxon>Viridiplantae</taxon>
        <taxon>Streptophyta</taxon>
        <taxon>Embryophyta</taxon>
        <taxon>Tracheophyta</taxon>
        <taxon>Spermatophyta</taxon>
        <taxon>Magnoliopsida</taxon>
        <taxon>eudicotyledons</taxon>
        <taxon>Gunneridae</taxon>
        <taxon>Pentapetalae</taxon>
        <taxon>rosids</taxon>
        <taxon>malvids</taxon>
        <taxon>Malvales</taxon>
        <taxon>Malvaceae</taxon>
        <taxon>Grewioideae</taxon>
        <taxon>Apeibeae</taxon>
        <taxon>Corchorus</taxon>
    </lineage>
</organism>
<dbReference type="Pfam" id="PF25019">
    <property type="entry name" value="LRR_R13L1-DRL21"/>
    <property type="match status" value="1"/>
</dbReference>
<dbReference type="STRING" id="93759.A0A1R3HFS4"/>
<evidence type="ECO:0000256" key="6">
    <source>
        <dbReference type="SAM" id="Coils"/>
    </source>
</evidence>
<proteinExistence type="predicted"/>
<sequence>MADALLSAVLNTVLRQIAALCLEEFKLNWGLKTELERLQSTLTTIQAVLIDAEKKQWKSEAIKDWLRKLKDAASELDDMLDEFSTITHLQRDTKIRRVLLFSMGKHEDCAQFEALGKEIVKKCGGVPLAVKKHLKALEFQLDGKMKISIGNFRHLRYLNLTHPCIMTLPESVSSLHNLQTLNLRCSRLRTLPKGQLSCLRILSKFIVGNKSGCYIDELRGLALEGELCIEELDHVKCLRDAQSANLSMKQNLRSHYTSLNSLWIGSFHDQLPTLPDGLLQNHNQLEELYIHLRKLNSLSNLLDNLSGLKRLDLQMCQDLQSLPAGLKNLSSLKSLHLSDCDSLDTLPENGLQGLSSLNSLWVQNCKNLVSLSNGVSHLASLRDLFIFSCPKLISLPDSIQHLSAVRSLKIWDCEGLTCLPNEIEHLSSLSLLEIRRCPNLTSLPRGLQSLKDLRNLTIIGCPHVERWYKKEKGNDSSSYIAHIPSIRIMSSEKFSKRRRSSGKLLLC</sequence>
<evidence type="ECO:0000256" key="4">
    <source>
        <dbReference type="ARBA" id="ARBA00022821"/>
    </source>
</evidence>
<dbReference type="InterPro" id="IPR038005">
    <property type="entry name" value="RX-like_CC"/>
</dbReference>
<keyword evidence="6" id="KW-0175">Coiled coil</keyword>
<evidence type="ECO:0000256" key="3">
    <source>
        <dbReference type="ARBA" id="ARBA00022741"/>
    </source>
</evidence>
<keyword evidence="3" id="KW-0547">Nucleotide-binding</keyword>
<feature type="domain" description="Disease resistance N-terminal" evidence="7">
    <location>
        <begin position="9"/>
        <end position="91"/>
    </location>
</feature>
<name>A0A1R3HFS4_9ROSI</name>
<keyword evidence="2" id="KW-0677">Repeat</keyword>
<dbReference type="InterPro" id="IPR032675">
    <property type="entry name" value="LRR_dom_sf"/>
</dbReference>
<reference evidence="10" key="1">
    <citation type="submission" date="2013-09" db="EMBL/GenBank/DDBJ databases">
        <title>Corchorus olitorius genome sequencing.</title>
        <authorList>
            <person name="Alam M."/>
            <person name="Haque M.S."/>
            <person name="Islam M.S."/>
            <person name="Emdad E.M."/>
            <person name="Islam M.M."/>
            <person name="Ahmed B."/>
            <person name="Halim A."/>
            <person name="Hossen Q.M.M."/>
            <person name="Hossain M.Z."/>
            <person name="Ahmed R."/>
            <person name="Khan M.M."/>
            <person name="Islam R."/>
            <person name="Rashid M.M."/>
            <person name="Khan S.A."/>
            <person name="Rahman M.S."/>
            <person name="Alam M."/>
            <person name="Yahiya A.S."/>
            <person name="Khan M.S."/>
            <person name="Azam M.S."/>
            <person name="Haque T."/>
            <person name="Lashkar M.Z.H."/>
            <person name="Akhand A.I."/>
            <person name="Morshed G."/>
            <person name="Roy S."/>
            <person name="Uddin K.S."/>
            <person name="Rabeya T."/>
            <person name="Hossain A.S."/>
            <person name="Chowdhury A."/>
            <person name="Snigdha A.R."/>
            <person name="Mortoza M.S."/>
            <person name="Matin S.A."/>
            <person name="Hoque S.M.E."/>
            <person name="Islam M.K."/>
            <person name="Roy D.K."/>
            <person name="Haider R."/>
            <person name="Moosa M.M."/>
            <person name="Elias S.M."/>
            <person name="Hasan A.M."/>
            <person name="Jahan S."/>
            <person name="Shafiuddin M."/>
            <person name="Mahmood N."/>
            <person name="Shommy N.S."/>
        </authorList>
    </citation>
    <scope>NUCLEOTIDE SEQUENCE [LARGE SCALE GENOMIC DNA]</scope>
    <source>
        <strain evidence="10">cv. O-4</strain>
    </source>
</reference>
<keyword evidence="10" id="KW-1185">Reference proteome</keyword>
<feature type="domain" description="R13L1/DRL21-like LRR repeat region" evidence="8">
    <location>
        <begin position="215"/>
        <end position="340"/>
    </location>
</feature>
<dbReference type="Proteomes" id="UP000187203">
    <property type="component" value="Unassembled WGS sequence"/>
</dbReference>
<dbReference type="PANTHER" id="PTHR36766">
    <property type="entry name" value="PLANT BROAD-SPECTRUM MILDEW RESISTANCE PROTEIN RPW8"/>
    <property type="match status" value="1"/>
</dbReference>
<gene>
    <name evidence="9" type="ORF">COLO4_29222</name>
</gene>
<feature type="coiled-coil region" evidence="6">
    <location>
        <begin position="35"/>
        <end position="82"/>
    </location>
</feature>
<dbReference type="InterPro" id="IPR056789">
    <property type="entry name" value="LRR_R13L1-DRL21"/>
</dbReference>
<evidence type="ECO:0000256" key="5">
    <source>
        <dbReference type="ARBA" id="ARBA00022840"/>
    </source>
</evidence>
<dbReference type="PANTHER" id="PTHR36766:SF47">
    <property type="entry name" value="NB-ARC DOMAIN-CONTAINING PROTEIN"/>
    <property type="match status" value="1"/>
</dbReference>
<comment type="caution">
    <text evidence="9">The sequence shown here is derived from an EMBL/GenBank/DDBJ whole genome shotgun (WGS) entry which is preliminary data.</text>
</comment>
<keyword evidence="1" id="KW-0433">Leucine-rich repeat</keyword>
<dbReference type="Gene3D" id="3.80.10.10">
    <property type="entry name" value="Ribonuclease Inhibitor"/>
    <property type="match status" value="3"/>
</dbReference>
<dbReference type="Pfam" id="PF18052">
    <property type="entry name" value="Rx_N"/>
    <property type="match status" value="1"/>
</dbReference>
<evidence type="ECO:0000313" key="10">
    <source>
        <dbReference type="Proteomes" id="UP000187203"/>
    </source>
</evidence>
<protein>
    <submittedName>
        <fullName evidence="9">Uncharacterized protein</fullName>
    </submittedName>
</protein>
<evidence type="ECO:0000256" key="1">
    <source>
        <dbReference type="ARBA" id="ARBA00022614"/>
    </source>
</evidence>
<dbReference type="SMART" id="SM00369">
    <property type="entry name" value="LRR_TYP"/>
    <property type="match status" value="3"/>
</dbReference>
<evidence type="ECO:0000256" key="2">
    <source>
        <dbReference type="ARBA" id="ARBA00022737"/>
    </source>
</evidence>
<dbReference type="Gene3D" id="1.20.5.4130">
    <property type="match status" value="1"/>
</dbReference>
<dbReference type="OrthoDB" id="1933539at2759"/>
<evidence type="ECO:0000259" key="8">
    <source>
        <dbReference type="Pfam" id="PF25019"/>
    </source>
</evidence>
<keyword evidence="4" id="KW-0611">Plant defense</keyword>
<dbReference type="InterPro" id="IPR041118">
    <property type="entry name" value="Rx_N"/>
</dbReference>
<dbReference type="EMBL" id="AWUE01020275">
    <property type="protein sequence ID" value="OMO69152.1"/>
    <property type="molecule type" value="Genomic_DNA"/>
</dbReference>
<dbReference type="GO" id="GO:0006952">
    <property type="term" value="P:defense response"/>
    <property type="evidence" value="ECO:0007669"/>
    <property type="project" value="UniProtKB-KW"/>
</dbReference>
<keyword evidence="5" id="KW-0067">ATP-binding</keyword>
<accession>A0A1R3HFS4</accession>
<evidence type="ECO:0000259" key="7">
    <source>
        <dbReference type="Pfam" id="PF18052"/>
    </source>
</evidence>
<dbReference type="CDD" id="cd14798">
    <property type="entry name" value="RX-CC_like"/>
    <property type="match status" value="1"/>
</dbReference>
<dbReference type="AlphaFoldDB" id="A0A1R3HFS4"/>